<evidence type="ECO:0000313" key="2">
    <source>
        <dbReference type="EMBL" id="STZ60787.1"/>
    </source>
</evidence>
<dbReference type="EMBL" id="UGQT01000001">
    <property type="protein sequence ID" value="STZ60787.1"/>
    <property type="molecule type" value="Genomic_DNA"/>
</dbReference>
<protein>
    <submittedName>
        <fullName evidence="2">Uncharacterized protein</fullName>
    </submittedName>
</protein>
<sequence>MTDEKKEVRLVRWNRAELAWGKANADVHGLGEELKNLTPADPDREDHDERDYLITATEEKFQDAIYRVNVYIGDLPISTVTPAQGFQRALSLPLRGPGGGHESLDAEDDDDDD</sequence>
<evidence type="ECO:0000256" key="1">
    <source>
        <dbReference type="SAM" id="MobiDB-lite"/>
    </source>
</evidence>
<name>A0A378TKS9_9MYCO</name>
<dbReference type="Proteomes" id="UP000254978">
    <property type="component" value="Unassembled WGS sequence"/>
</dbReference>
<evidence type="ECO:0000313" key="3">
    <source>
        <dbReference type="Proteomes" id="UP000254978"/>
    </source>
</evidence>
<keyword evidence="3" id="KW-1185">Reference proteome</keyword>
<dbReference type="AlphaFoldDB" id="A0A378TKS9"/>
<proteinExistence type="predicted"/>
<feature type="region of interest" description="Disordered" evidence="1">
    <location>
        <begin position="91"/>
        <end position="113"/>
    </location>
</feature>
<accession>A0A378TKS9</accession>
<dbReference type="OrthoDB" id="4762668at2"/>
<dbReference type="RefSeq" id="WP_115279869.1">
    <property type="nucleotide sequence ID" value="NZ_AP022600.1"/>
</dbReference>
<reference evidence="2 3" key="1">
    <citation type="submission" date="2018-06" db="EMBL/GenBank/DDBJ databases">
        <authorList>
            <consortium name="Pathogen Informatics"/>
            <person name="Doyle S."/>
        </authorList>
    </citation>
    <scope>NUCLEOTIDE SEQUENCE [LARGE SCALE GENOMIC DNA]</scope>
    <source>
        <strain evidence="2 3">NCTC10821</strain>
    </source>
</reference>
<organism evidence="2 3">
    <name type="scientific">Mycolicibacterium tokaiense</name>
    <dbReference type="NCBI Taxonomy" id="39695"/>
    <lineage>
        <taxon>Bacteria</taxon>
        <taxon>Bacillati</taxon>
        <taxon>Actinomycetota</taxon>
        <taxon>Actinomycetes</taxon>
        <taxon>Mycobacteriales</taxon>
        <taxon>Mycobacteriaceae</taxon>
        <taxon>Mycolicibacterium</taxon>
    </lineage>
</organism>
<gene>
    <name evidence="2" type="ORF">NCTC10821_04331</name>
</gene>